<dbReference type="InterPro" id="IPR016208">
    <property type="entry name" value="Ald_Oxase/xanthine_DH-like"/>
</dbReference>
<dbReference type="InterPro" id="IPR002888">
    <property type="entry name" value="2Fe-2S-bd"/>
</dbReference>
<dbReference type="InterPro" id="IPR036683">
    <property type="entry name" value="CO_DH_flav_C_dom_sf"/>
</dbReference>
<gene>
    <name evidence="10" type="ORF">CUN51_01450</name>
</gene>
<dbReference type="Proteomes" id="UP000228921">
    <property type="component" value="Unassembled WGS sequence"/>
</dbReference>
<dbReference type="Gene3D" id="3.30.465.10">
    <property type="match status" value="1"/>
</dbReference>
<dbReference type="SUPFAM" id="SSF56176">
    <property type="entry name" value="FAD-binding/transporter-associated domain-like"/>
    <property type="match status" value="1"/>
</dbReference>
<dbReference type="PROSITE" id="PS00197">
    <property type="entry name" value="2FE2S_FER_1"/>
    <property type="match status" value="1"/>
</dbReference>
<evidence type="ECO:0000256" key="4">
    <source>
        <dbReference type="ARBA" id="ARBA00022827"/>
    </source>
</evidence>
<dbReference type="Pfam" id="PF03450">
    <property type="entry name" value="CO_deh_flav_C"/>
    <property type="match status" value="1"/>
</dbReference>
<evidence type="ECO:0000256" key="3">
    <source>
        <dbReference type="ARBA" id="ARBA00022723"/>
    </source>
</evidence>
<accession>A0A2M8P453</accession>
<dbReference type="Pfam" id="PF00941">
    <property type="entry name" value="FAD_binding_5"/>
    <property type="match status" value="1"/>
</dbReference>
<dbReference type="InterPro" id="IPR036010">
    <property type="entry name" value="2Fe-2S_ferredoxin-like_sf"/>
</dbReference>
<comment type="caution">
    <text evidence="10">The sequence shown here is derived from an EMBL/GenBank/DDBJ whole genome shotgun (WGS) entry which is preliminary data.</text>
</comment>
<keyword evidence="6" id="KW-0408">Iron</keyword>
<evidence type="ECO:0000256" key="2">
    <source>
        <dbReference type="ARBA" id="ARBA00022714"/>
    </source>
</evidence>
<keyword evidence="5" id="KW-0560">Oxidoreductase</keyword>
<evidence type="ECO:0008006" key="12">
    <source>
        <dbReference type="Google" id="ProtNLM"/>
    </source>
</evidence>
<dbReference type="Gene3D" id="3.30.390.50">
    <property type="entry name" value="CO dehydrogenase flavoprotein, C-terminal domain"/>
    <property type="match status" value="1"/>
</dbReference>
<dbReference type="GO" id="GO:0016491">
    <property type="term" value="F:oxidoreductase activity"/>
    <property type="evidence" value="ECO:0007669"/>
    <property type="project" value="UniProtKB-KW"/>
</dbReference>
<organism evidence="10 11">
    <name type="scientific">Candidatus Thermofonsia Clade 1 bacterium</name>
    <dbReference type="NCBI Taxonomy" id="2364210"/>
    <lineage>
        <taxon>Bacteria</taxon>
        <taxon>Bacillati</taxon>
        <taxon>Chloroflexota</taxon>
        <taxon>Candidatus Thermofontia</taxon>
        <taxon>Candidatus Thermofonsia Clade 1</taxon>
    </lineage>
</organism>
<dbReference type="InterPro" id="IPR002346">
    <property type="entry name" value="Mopterin_DH_FAD-bd"/>
</dbReference>
<reference evidence="10 11" key="1">
    <citation type="submission" date="2017-11" db="EMBL/GenBank/DDBJ databases">
        <title>Evolution of Phototrophy in the Chloroflexi Phylum Driven by Horizontal Gene Transfer.</title>
        <authorList>
            <person name="Ward L.M."/>
            <person name="Hemp J."/>
            <person name="Shih P.M."/>
            <person name="Mcglynn S.E."/>
            <person name="Fischer W."/>
        </authorList>
    </citation>
    <scope>NUCLEOTIDE SEQUENCE [LARGE SCALE GENOMIC DNA]</scope>
    <source>
        <strain evidence="10">CP2_2F</strain>
    </source>
</reference>
<keyword evidence="3" id="KW-0479">Metal-binding</keyword>
<dbReference type="PROSITE" id="PS51085">
    <property type="entry name" value="2FE2S_FER_2"/>
    <property type="match status" value="1"/>
</dbReference>
<evidence type="ECO:0000259" key="9">
    <source>
        <dbReference type="PROSITE" id="PS51387"/>
    </source>
</evidence>
<keyword evidence="1" id="KW-0285">Flavoprotein</keyword>
<dbReference type="Pfam" id="PF01799">
    <property type="entry name" value="Fer2_2"/>
    <property type="match status" value="1"/>
</dbReference>
<dbReference type="GO" id="GO:0071949">
    <property type="term" value="F:FAD binding"/>
    <property type="evidence" value="ECO:0007669"/>
    <property type="project" value="InterPro"/>
</dbReference>
<dbReference type="GO" id="GO:0051537">
    <property type="term" value="F:2 iron, 2 sulfur cluster binding"/>
    <property type="evidence" value="ECO:0007669"/>
    <property type="project" value="UniProtKB-KW"/>
</dbReference>
<dbReference type="Gene3D" id="1.10.150.120">
    <property type="entry name" value="[2Fe-2S]-binding domain"/>
    <property type="match status" value="1"/>
</dbReference>
<dbReference type="SUPFAM" id="SSF47741">
    <property type="entry name" value="CO dehydrogenase ISP C-domain like"/>
    <property type="match status" value="1"/>
</dbReference>
<dbReference type="AlphaFoldDB" id="A0A2M8P453"/>
<dbReference type="EMBL" id="PGTK01000001">
    <property type="protein sequence ID" value="PJF32321.1"/>
    <property type="molecule type" value="Genomic_DNA"/>
</dbReference>
<dbReference type="InterPro" id="IPR012675">
    <property type="entry name" value="Beta-grasp_dom_sf"/>
</dbReference>
<dbReference type="CDD" id="cd00207">
    <property type="entry name" value="fer2"/>
    <property type="match status" value="1"/>
</dbReference>
<evidence type="ECO:0000256" key="6">
    <source>
        <dbReference type="ARBA" id="ARBA00023004"/>
    </source>
</evidence>
<dbReference type="PROSITE" id="PS51387">
    <property type="entry name" value="FAD_PCMH"/>
    <property type="match status" value="1"/>
</dbReference>
<evidence type="ECO:0000256" key="1">
    <source>
        <dbReference type="ARBA" id="ARBA00022630"/>
    </source>
</evidence>
<dbReference type="PANTHER" id="PTHR45444">
    <property type="entry name" value="XANTHINE DEHYDROGENASE"/>
    <property type="match status" value="1"/>
</dbReference>
<dbReference type="Pfam" id="PF00111">
    <property type="entry name" value="Fer2"/>
    <property type="match status" value="1"/>
</dbReference>
<evidence type="ECO:0000313" key="10">
    <source>
        <dbReference type="EMBL" id="PJF32321.1"/>
    </source>
</evidence>
<feature type="domain" description="2Fe-2S ferredoxin-type" evidence="8">
    <location>
        <begin position="317"/>
        <end position="393"/>
    </location>
</feature>
<dbReference type="SMART" id="SM01092">
    <property type="entry name" value="CO_deh_flav_C"/>
    <property type="match status" value="1"/>
</dbReference>
<keyword evidence="7" id="KW-0411">Iron-sulfur</keyword>
<dbReference type="InterPro" id="IPR005107">
    <property type="entry name" value="CO_DH_flav_C"/>
</dbReference>
<dbReference type="InterPro" id="IPR016166">
    <property type="entry name" value="FAD-bd_PCMH"/>
</dbReference>
<dbReference type="GO" id="GO:0005506">
    <property type="term" value="F:iron ion binding"/>
    <property type="evidence" value="ECO:0007669"/>
    <property type="project" value="InterPro"/>
</dbReference>
<dbReference type="SUPFAM" id="SSF55447">
    <property type="entry name" value="CO dehydrogenase flavoprotein C-terminal domain-like"/>
    <property type="match status" value="1"/>
</dbReference>
<dbReference type="Gene3D" id="3.10.20.30">
    <property type="match status" value="1"/>
</dbReference>
<evidence type="ECO:0000313" key="11">
    <source>
        <dbReference type="Proteomes" id="UP000228921"/>
    </source>
</evidence>
<protein>
    <recommendedName>
        <fullName evidence="12">2Fe-2S ferredoxin-type domain-containing protein</fullName>
    </recommendedName>
</protein>
<dbReference type="InterPro" id="IPR036318">
    <property type="entry name" value="FAD-bd_PCMH-like_sf"/>
</dbReference>
<dbReference type="InterPro" id="IPR006058">
    <property type="entry name" value="2Fe2S_fd_BS"/>
</dbReference>
<dbReference type="InterPro" id="IPR016169">
    <property type="entry name" value="FAD-bd_PCMH_sub2"/>
</dbReference>
<dbReference type="Gene3D" id="3.30.43.10">
    <property type="entry name" value="Uridine Diphospho-n-acetylenolpyruvylglucosamine Reductase, domain 2"/>
    <property type="match status" value="1"/>
</dbReference>
<dbReference type="InterPro" id="IPR001041">
    <property type="entry name" value="2Fe-2S_ferredoxin-type"/>
</dbReference>
<evidence type="ECO:0000256" key="7">
    <source>
        <dbReference type="ARBA" id="ARBA00023014"/>
    </source>
</evidence>
<dbReference type="InterPro" id="IPR016167">
    <property type="entry name" value="FAD-bd_PCMH_sub1"/>
</dbReference>
<proteinExistence type="predicted"/>
<evidence type="ECO:0000259" key="8">
    <source>
        <dbReference type="PROSITE" id="PS51085"/>
    </source>
</evidence>
<keyword evidence="4" id="KW-0274">FAD</keyword>
<evidence type="ECO:0000256" key="5">
    <source>
        <dbReference type="ARBA" id="ARBA00023002"/>
    </source>
</evidence>
<dbReference type="SUPFAM" id="SSF54292">
    <property type="entry name" value="2Fe-2S ferredoxin-like"/>
    <property type="match status" value="1"/>
</dbReference>
<sequence length="479" mass="51685">MWKHYYTVASISEALQLLAEHGAKARLIAGGTDLLIELERGQRPEVETIIDISRLPNLDKIQRYGDEIRLGALVTHNQVVASPLIAEHALPLAQAAWEVGAPQIRNRATVAGNLITASPANDTITPLWALGASVTLASVQGERSVPLHQFYTGVRRTVMRPDEMLTAIHFPALAADERGMFIKLGLRHTQAISVVNIAAVLRFEGEIVRSARLTFGCVAPTIINAPQAEAYLVGKALSDDVIAEAARLAALATTPISDVRSSAEYRLAMAATLTKRALRALRSGEERRNYPSAPAMLWGKVRGRAAPISQLTLHDDQPIQTTINGKPYTLHGANHKTLLRLLRENAKLIGTKEGCAEGECGACTVFLDGAAVMACMVPAPRAHCAEIVTVEGLARSPEQLHPIQQAFIEMGAVQCGYCTPGFLMSGAKLLEEHPTPDEAQIKESIAGNLCRCTGYYNIVTAFKRAAELQAARQAALQSH</sequence>
<name>A0A2M8P453_9CHLR</name>
<keyword evidence="2" id="KW-0001">2Fe-2S</keyword>
<dbReference type="PANTHER" id="PTHR45444:SF3">
    <property type="entry name" value="XANTHINE DEHYDROGENASE"/>
    <property type="match status" value="1"/>
</dbReference>
<dbReference type="InterPro" id="IPR036884">
    <property type="entry name" value="2Fe-2S-bd_dom_sf"/>
</dbReference>
<dbReference type="FunFam" id="1.10.150.120:FF:000003">
    <property type="entry name" value="Carbon monoxide dehydrogenase, small subunit"/>
    <property type="match status" value="1"/>
</dbReference>
<feature type="domain" description="FAD-binding PCMH-type" evidence="9">
    <location>
        <begin position="1"/>
        <end position="175"/>
    </location>
</feature>